<dbReference type="InterPro" id="IPR006016">
    <property type="entry name" value="UspA"/>
</dbReference>
<reference evidence="6" key="1">
    <citation type="submission" date="2019-04" db="EMBL/GenBank/DDBJ databases">
        <title>Draft genome sequence of Pseudonocardiaceae bacterium SL3-2-4.</title>
        <authorList>
            <person name="Ningsih F."/>
            <person name="Yokota A."/>
            <person name="Sakai Y."/>
            <person name="Nanatani K."/>
            <person name="Yabe S."/>
            <person name="Oetari A."/>
            <person name="Sjamsuridzal W."/>
        </authorList>
    </citation>
    <scope>NUCLEOTIDE SEQUENCE [LARGE SCALE GENOMIC DNA]</scope>
    <source>
        <strain evidence="6">SL3-2-4</strain>
    </source>
</reference>
<gene>
    <name evidence="5" type="ORF">GTS_06870</name>
</gene>
<protein>
    <submittedName>
        <fullName evidence="5">Universal stress protein</fullName>
    </submittedName>
</protein>
<dbReference type="AlphaFoldDB" id="A0A4D4J101"/>
<evidence type="ECO:0000256" key="2">
    <source>
        <dbReference type="ARBA" id="ARBA00022741"/>
    </source>
</evidence>
<dbReference type="EMBL" id="BJFL01000002">
    <property type="protein sequence ID" value="GDY29054.1"/>
    <property type="molecule type" value="Genomic_DNA"/>
</dbReference>
<dbReference type="GO" id="GO:0005524">
    <property type="term" value="F:ATP binding"/>
    <property type="evidence" value="ECO:0007669"/>
    <property type="project" value="UniProtKB-KW"/>
</dbReference>
<dbReference type="RefSeq" id="WP_192909362.1">
    <property type="nucleotide sequence ID" value="NZ_BJFL01000002.1"/>
</dbReference>
<keyword evidence="3" id="KW-0067">ATP-binding</keyword>
<dbReference type="PANTHER" id="PTHR46268:SF27">
    <property type="entry name" value="UNIVERSAL STRESS PROTEIN RV2623"/>
    <property type="match status" value="1"/>
</dbReference>
<dbReference type="Proteomes" id="UP000298860">
    <property type="component" value="Unassembled WGS sequence"/>
</dbReference>
<keyword evidence="2" id="KW-0547">Nucleotide-binding</keyword>
<feature type="domain" description="UspA" evidence="4">
    <location>
        <begin position="9"/>
        <end position="146"/>
    </location>
</feature>
<evidence type="ECO:0000259" key="4">
    <source>
        <dbReference type="Pfam" id="PF00582"/>
    </source>
</evidence>
<dbReference type="Gene3D" id="3.40.50.620">
    <property type="entry name" value="HUPs"/>
    <property type="match status" value="2"/>
</dbReference>
<evidence type="ECO:0000256" key="3">
    <source>
        <dbReference type="ARBA" id="ARBA00022840"/>
    </source>
</evidence>
<comment type="similarity">
    <text evidence="1">Belongs to the universal stress protein A family.</text>
</comment>
<keyword evidence="6" id="KW-1185">Reference proteome</keyword>
<dbReference type="InterPro" id="IPR006015">
    <property type="entry name" value="Universal_stress_UspA"/>
</dbReference>
<sequence length="296" mass="31344">MTLRSVVAPIVVGVDGSAAARHAVRWSAGEAARRDCPLRVVHAHTWPTRRSRARYAAEYGYRRALLSRARRWVDEGVALARGTAPAVRVEGDVRVGSVVELLREESRSARLVVIGAADRGGPAALWEHATAAKLTAQGHCPVVVVRGQPGRAVHRDGPVAVGVDGSLASGAAVGFAFDAAAAHGVPLIAVHSWHRLLADGPLAALPMRQGVEADEEWLLDRQLAVWERRYPGVAVRRVVTRGRLIRSLVERSAGAGLLVLGSRRRGVSGTLLGSVEQAVLHRMPCPVAIVGAGAQG</sequence>
<dbReference type="PANTHER" id="PTHR46268">
    <property type="entry name" value="STRESS RESPONSE PROTEIN NHAX"/>
    <property type="match status" value="1"/>
</dbReference>
<comment type="caution">
    <text evidence="5">The sequence shown here is derived from an EMBL/GenBank/DDBJ whole genome shotgun (WGS) entry which is preliminary data.</text>
</comment>
<name>A0A4D4J101_9PSEU</name>
<accession>A0A4D4J101</accession>
<proteinExistence type="inferred from homology"/>
<evidence type="ECO:0000313" key="6">
    <source>
        <dbReference type="Proteomes" id="UP000298860"/>
    </source>
</evidence>
<dbReference type="Pfam" id="PF00582">
    <property type="entry name" value="Usp"/>
    <property type="match status" value="2"/>
</dbReference>
<evidence type="ECO:0000256" key="1">
    <source>
        <dbReference type="ARBA" id="ARBA00008791"/>
    </source>
</evidence>
<evidence type="ECO:0000313" key="5">
    <source>
        <dbReference type="EMBL" id="GDY29054.1"/>
    </source>
</evidence>
<dbReference type="InterPro" id="IPR014729">
    <property type="entry name" value="Rossmann-like_a/b/a_fold"/>
</dbReference>
<feature type="domain" description="UspA" evidence="4">
    <location>
        <begin position="159"/>
        <end position="290"/>
    </location>
</feature>
<dbReference type="PRINTS" id="PR01438">
    <property type="entry name" value="UNVRSLSTRESS"/>
</dbReference>
<organism evidence="5 6">
    <name type="scientific">Gandjariella thermophila</name>
    <dbReference type="NCBI Taxonomy" id="1931992"/>
    <lineage>
        <taxon>Bacteria</taxon>
        <taxon>Bacillati</taxon>
        <taxon>Actinomycetota</taxon>
        <taxon>Actinomycetes</taxon>
        <taxon>Pseudonocardiales</taxon>
        <taxon>Pseudonocardiaceae</taxon>
        <taxon>Gandjariella</taxon>
    </lineage>
</organism>
<dbReference type="SUPFAM" id="SSF52402">
    <property type="entry name" value="Adenine nucleotide alpha hydrolases-like"/>
    <property type="match status" value="2"/>
</dbReference>